<dbReference type="PROSITE" id="PS50280">
    <property type="entry name" value="SET"/>
    <property type="match status" value="1"/>
</dbReference>
<dbReference type="AlphaFoldDB" id="X0KY60"/>
<feature type="region of interest" description="Disordered" evidence="1">
    <location>
        <begin position="24"/>
        <end position="45"/>
    </location>
</feature>
<dbReference type="InterPro" id="IPR046341">
    <property type="entry name" value="SET_dom_sf"/>
</dbReference>
<evidence type="ECO:0000313" key="3">
    <source>
        <dbReference type="EMBL" id="EXM18579.1"/>
    </source>
</evidence>
<accession>X0KY60</accession>
<dbReference type="SMART" id="SM00317">
    <property type="entry name" value="SET"/>
    <property type="match status" value="1"/>
</dbReference>
<dbReference type="Gene3D" id="2.170.270.10">
    <property type="entry name" value="SET domain"/>
    <property type="match status" value="1"/>
</dbReference>
<sequence length="381" mass="42909">MPSKKEPFVCGICGLKANYTKQHRKRHIQTHTGATHPSVSGSTNVSHSERYLAQEESRKAWVAAFCESPAGLGELIRQVVRLKGSGPARFRHTGGRFDSGPMADKMIEGMPNIFNQEGRIRDHLRWMLDFVSDKPSTRQAPQSIITPTVVAKLPCSHPNPRWPSEVSSVDMSDGADGNLWGPSLVWPQERQCDRCEKPDICSCISSAVYKYETPKIVPAGPMGEGTAAQRQYQRNQLLRELTGELVPLGQYEDGWAADLCRYNGAGELVRWCSVYSRIYGNWARKINHSCNFNVQFVSMRVSRKWRVMIQAVRNIAPGEPVTVDYGAEYWEGTAFSSKDWDTLGLDLASSFGAKLDGLWNWQRPLRRFHQYQVDKALADSK</sequence>
<dbReference type="SUPFAM" id="SSF82199">
    <property type="entry name" value="SET domain"/>
    <property type="match status" value="1"/>
</dbReference>
<organism evidence="3">
    <name type="scientific">Fusarium oxysporum f. sp. vasinfectum 25433</name>
    <dbReference type="NCBI Taxonomy" id="1089449"/>
    <lineage>
        <taxon>Eukaryota</taxon>
        <taxon>Fungi</taxon>
        <taxon>Dikarya</taxon>
        <taxon>Ascomycota</taxon>
        <taxon>Pezizomycotina</taxon>
        <taxon>Sordariomycetes</taxon>
        <taxon>Hypocreomycetidae</taxon>
        <taxon>Hypocreales</taxon>
        <taxon>Nectriaceae</taxon>
        <taxon>Fusarium</taxon>
        <taxon>Fusarium oxysporum species complex</taxon>
    </lineage>
</organism>
<protein>
    <recommendedName>
        <fullName evidence="2">SET domain-containing protein</fullName>
    </recommendedName>
</protein>
<reference evidence="3" key="2">
    <citation type="submission" date="2012-05" db="EMBL/GenBank/DDBJ databases">
        <title>The Genome Annotation of Fusarium oxysporum Cotton.</title>
        <authorList>
            <consortium name="The Broad Institute Genomics Platform"/>
            <person name="Ma L.-J."/>
            <person name="Corby-Kistler H."/>
            <person name="Broz K."/>
            <person name="Gale L.R."/>
            <person name="Jonkers W."/>
            <person name="O'Donnell K."/>
            <person name="Ploetz R."/>
            <person name="Steinberg C."/>
            <person name="Schwartz D.C."/>
            <person name="VanEtten H."/>
            <person name="Zhou S."/>
            <person name="Young S.K."/>
            <person name="Zeng Q."/>
            <person name="Gargeya S."/>
            <person name="Fitzgerald M."/>
            <person name="Abouelleil A."/>
            <person name="Alvarado L."/>
            <person name="Chapman S.B."/>
            <person name="Gainer-Dewar J."/>
            <person name="Goldberg J."/>
            <person name="Griggs A."/>
            <person name="Gujja S."/>
            <person name="Hansen M."/>
            <person name="Howarth C."/>
            <person name="Imamovic A."/>
            <person name="Ireland A."/>
            <person name="Larimer J."/>
            <person name="McCowan C."/>
            <person name="Murphy C."/>
            <person name="Pearson M."/>
            <person name="Poon T.W."/>
            <person name="Priest M."/>
            <person name="Roberts A."/>
            <person name="Saif S."/>
            <person name="Shea T."/>
            <person name="Sykes S."/>
            <person name="Wortman J."/>
            <person name="Nusbaum C."/>
            <person name="Birren B."/>
        </authorList>
    </citation>
    <scope>NUCLEOTIDE SEQUENCE</scope>
    <source>
        <strain evidence="3">25433</strain>
    </source>
</reference>
<dbReference type="OrthoDB" id="4988718at2759"/>
<gene>
    <name evidence="3" type="ORF">FOTG_13276</name>
</gene>
<dbReference type="Proteomes" id="UP000030701">
    <property type="component" value="Unassembled WGS sequence"/>
</dbReference>
<dbReference type="HOGENOM" id="CLU_057722_0_0_1"/>
<reference evidence="3" key="1">
    <citation type="submission" date="2011-11" db="EMBL/GenBank/DDBJ databases">
        <title>The Genome Sequence of Fusarium oxysporum Cotton.</title>
        <authorList>
            <consortium name="The Broad Institute Genome Sequencing Platform"/>
            <person name="Ma L.-J."/>
            <person name="Gale L.R."/>
            <person name="Schwartz D.C."/>
            <person name="Zhou S."/>
            <person name="Corby-Kistler H."/>
            <person name="Young S.K."/>
            <person name="Zeng Q."/>
            <person name="Gargeya S."/>
            <person name="Fitzgerald M."/>
            <person name="Haas B."/>
            <person name="Abouelleil A."/>
            <person name="Alvarado L."/>
            <person name="Arachchi H.M."/>
            <person name="Berlin A."/>
            <person name="Brown A."/>
            <person name="Chapman S.B."/>
            <person name="Chen Z."/>
            <person name="Dunbar C."/>
            <person name="Freedman E."/>
            <person name="Gearin G."/>
            <person name="Goldberg J."/>
            <person name="Griggs A."/>
            <person name="Gujja S."/>
            <person name="Heiman D."/>
            <person name="Howarth C."/>
            <person name="Larson L."/>
            <person name="Lui A."/>
            <person name="MacDonald P.J.P."/>
            <person name="Montmayeur A."/>
            <person name="Murphy C."/>
            <person name="Neiman D."/>
            <person name="Pearson M."/>
            <person name="Priest M."/>
            <person name="Roberts A."/>
            <person name="Saif S."/>
            <person name="Shea T."/>
            <person name="Shenoy N."/>
            <person name="Sisk P."/>
            <person name="Stolte C."/>
            <person name="Sykes S."/>
            <person name="Wortman J."/>
            <person name="Nusbaum C."/>
            <person name="Birren B."/>
        </authorList>
    </citation>
    <scope>NUCLEOTIDE SEQUENCE [LARGE SCALE GENOMIC DNA]</scope>
    <source>
        <strain evidence="3">25433</strain>
    </source>
</reference>
<dbReference type="EMBL" id="JH657971">
    <property type="protein sequence ID" value="EXM18579.1"/>
    <property type="molecule type" value="Genomic_DNA"/>
</dbReference>
<dbReference type="InterPro" id="IPR001214">
    <property type="entry name" value="SET_dom"/>
</dbReference>
<feature type="domain" description="SET" evidence="2">
    <location>
        <begin position="198"/>
        <end position="326"/>
    </location>
</feature>
<evidence type="ECO:0000256" key="1">
    <source>
        <dbReference type="SAM" id="MobiDB-lite"/>
    </source>
</evidence>
<dbReference type="CDD" id="cd08161">
    <property type="entry name" value="SET"/>
    <property type="match status" value="1"/>
</dbReference>
<proteinExistence type="predicted"/>
<feature type="compositionally biased region" description="Polar residues" evidence="1">
    <location>
        <begin position="30"/>
        <end position="45"/>
    </location>
</feature>
<dbReference type="Pfam" id="PF00856">
    <property type="entry name" value="SET"/>
    <property type="match status" value="1"/>
</dbReference>
<name>X0KY60_FUSOX</name>
<evidence type="ECO:0000259" key="2">
    <source>
        <dbReference type="PROSITE" id="PS50280"/>
    </source>
</evidence>